<dbReference type="EMBL" id="CP002534">
    <property type="protein sequence ID" value="ADY30195.1"/>
    <property type="molecule type" value="Genomic_DNA"/>
</dbReference>
<name>F0RGZ1_CELLC</name>
<proteinExistence type="predicted"/>
<dbReference type="AlphaFoldDB" id="F0RGZ1"/>
<evidence type="ECO:0000313" key="2">
    <source>
        <dbReference type="EMBL" id="ADY30195.1"/>
    </source>
</evidence>
<evidence type="ECO:0000256" key="1">
    <source>
        <dbReference type="SAM" id="Phobius"/>
    </source>
</evidence>
<dbReference type="KEGG" id="cly:Celly_2378"/>
<keyword evidence="1" id="KW-0812">Transmembrane</keyword>
<organism evidence="2 3">
    <name type="scientific">Cellulophaga lytica (strain ATCC 23178 / DSM 7489 / JCM 8516 / NBRC 14961 / NCIMB 1423 / VKM B-1433 / Cy l20)</name>
    <dbReference type="NCBI Taxonomy" id="867900"/>
    <lineage>
        <taxon>Bacteria</taxon>
        <taxon>Pseudomonadati</taxon>
        <taxon>Bacteroidota</taxon>
        <taxon>Flavobacteriia</taxon>
        <taxon>Flavobacteriales</taxon>
        <taxon>Flavobacteriaceae</taxon>
        <taxon>Cellulophaga</taxon>
    </lineage>
</organism>
<dbReference type="HOGENOM" id="CLU_1988643_0_0_10"/>
<sequence length="125" mass="13634">MEDKKSEQNILEKAINYISKLSSSKKEKLMTILKKVNEVQSSNLTTKEKAKEIKRIMWSDQSTNSKLFIGAFLGAVTGFFIFGTGGIGIAALGTGVGVWGWLATAAGGAFISSLIHNYEKKENEN</sequence>
<protein>
    <submittedName>
        <fullName evidence="2">Uncharacterized protein</fullName>
    </submittedName>
</protein>
<keyword evidence="1" id="KW-1133">Transmembrane helix</keyword>
<feature type="transmembrane region" description="Helical" evidence="1">
    <location>
        <begin position="67"/>
        <end position="92"/>
    </location>
</feature>
<dbReference type="STRING" id="867900.Celly_2378"/>
<dbReference type="eggNOG" id="ENOG5033WKG">
    <property type="taxonomic scope" value="Bacteria"/>
</dbReference>
<evidence type="ECO:0000313" key="3">
    <source>
        <dbReference type="Proteomes" id="UP000007487"/>
    </source>
</evidence>
<keyword evidence="3" id="KW-1185">Reference proteome</keyword>
<feature type="transmembrane region" description="Helical" evidence="1">
    <location>
        <begin position="98"/>
        <end position="118"/>
    </location>
</feature>
<reference evidence="2 3" key="1">
    <citation type="journal article" date="2011" name="Stand. Genomic Sci.">
        <title>Complete genome sequence of Cellulophaga lytica type strain (LIM- 21).</title>
        <authorList>
            <person name="Pati A."/>
            <person name="Abt B."/>
            <person name="Teshima H."/>
            <person name="Nolan M."/>
            <person name="Lapidus A."/>
            <person name="Lucas S."/>
            <person name="Hammon N."/>
            <person name="Deshpande S."/>
            <person name="Cheng J.F."/>
            <person name="Tapia R."/>
            <person name="Han C."/>
            <person name="Goodwin L."/>
            <person name="Pitluck S."/>
            <person name="Liolios K."/>
            <person name="Pagani I."/>
            <person name="Mavromatis K."/>
            <person name="Ovchinikova G."/>
            <person name="Chen A."/>
            <person name="Palaniappan K."/>
            <person name="Land M."/>
            <person name="Hauser L."/>
            <person name="Jeffries C.D."/>
            <person name="Detter J.C."/>
            <person name="Brambilla E.M."/>
            <person name="Kannan K.P."/>
            <person name="Rohde M."/>
            <person name="Spring S."/>
            <person name="Goker M."/>
            <person name="Woyke T."/>
            <person name="Bristow J."/>
            <person name="Eisen J.A."/>
            <person name="Markowitz V."/>
            <person name="Hugenholtz P."/>
            <person name="Kyrpides N.C."/>
            <person name="Klenk H.P."/>
            <person name="Ivanova N."/>
        </authorList>
    </citation>
    <scope>NUCLEOTIDE SEQUENCE [LARGE SCALE GENOMIC DNA]</scope>
    <source>
        <strain evidence="3">ATCC 23178 / DSM 7489 / JCM 8516 / NBRC 14961 / NCIMB 1423 / VKM B-1433 / Cy l20</strain>
    </source>
</reference>
<gene>
    <name evidence="2" type="ordered locus">Celly_2378</name>
</gene>
<dbReference type="RefSeq" id="WP_013621938.1">
    <property type="nucleotide sequence ID" value="NC_015167.1"/>
</dbReference>
<dbReference type="Proteomes" id="UP000007487">
    <property type="component" value="Chromosome"/>
</dbReference>
<accession>F0RGZ1</accession>
<keyword evidence="1" id="KW-0472">Membrane</keyword>